<feature type="transmembrane region" description="Helical" evidence="1">
    <location>
        <begin position="291"/>
        <end position="312"/>
    </location>
</feature>
<proteinExistence type="predicted"/>
<protein>
    <submittedName>
        <fullName evidence="2">Uncharacterized protein</fullName>
    </submittedName>
</protein>
<gene>
    <name evidence="2" type="ORF">NB063_26925</name>
</gene>
<evidence type="ECO:0000313" key="2">
    <source>
        <dbReference type="EMBL" id="MCM2374267.1"/>
    </source>
</evidence>
<reference evidence="2 3" key="1">
    <citation type="journal article" date="2022" name="Syst. Appl. Microbiol.">
        <title>Rhodopirellula aestuarii sp. nov., a novel member of the genus Rhodopirellula isolated from brackish sediments collected in the Tagus River estuary, Portugal.</title>
        <authorList>
            <person name="Vitorino I.R."/>
            <person name="Klimek D."/>
            <person name="Calusinska M."/>
            <person name="Lobo-da-Cunha A."/>
            <person name="Vasconcelos V."/>
            <person name="Lage O.M."/>
        </authorList>
    </citation>
    <scope>NUCLEOTIDE SEQUENCE [LARGE SCALE GENOMIC DNA]</scope>
    <source>
        <strain evidence="2 3">ICT_H3.1</strain>
    </source>
</reference>
<feature type="transmembrane region" description="Helical" evidence="1">
    <location>
        <begin position="222"/>
        <end position="244"/>
    </location>
</feature>
<dbReference type="EMBL" id="JAMQBK010000083">
    <property type="protein sequence ID" value="MCM2374267.1"/>
    <property type="molecule type" value="Genomic_DNA"/>
</dbReference>
<dbReference type="Proteomes" id="UP001202961">
    <property type="component" value="Unassembled WGS sequence"/>
</dbReference>
<feature type="transmembrane region" description="Helical" evidence="1">
    <location>
        <begin position="92"/>
        <end position="120"/>
    </location>
</feature>
<feature type="transmembrane region" description="Helical" evidence="1">
    <location>
        <begin position="23"/>
        <end position="41"/>
    </location>
</feature>
<sequence length="341" mass="38014">MSDPSGVLTPEYLRAFWCRHGRLVLLVAAFAVPIFVNTPLFVLPLGDQIPFSSPVGVCFQILQRMPSLITSIAMLVWLAWRKEWEPSESRAELMFVALFAGIVLLPLFCSILNTFTILYSTGTWRVAIAETWRWWGPPQIYFDLIRVVMQAAIVLVALRVADRVSPRSIIEPGRAWQSPPRLNLTIRWTAGVTISVAVVLFATRWLVGRFQDAEPTLTFDSVAIWLVSQVWGMLSIAIIVCLVARISHHSFDVLVPALAMVCGVHLGLMYTDSQILGLFPDGYVLPGEFSLLDRLPVAISLVLSAQVVFWLFRSIGLPIQYRSLKGSGGEDREDDACVEAV</sequence>
<keyword evidence="1" id="KW-1133">Transmembrane helix</keyword>
<feature type="transmembrane region" description="Helical" evidence="1">
    <location>
        <begin position="61"/>
        <end position="80"/>
    </location>
</feature>
<dbReference type="RefSeq" id="WP_250932159.1">
    <property type="nucleotide sequence ID" value="NZ_JAMQBK010000083.1"/>
</dbReference>
<keyword evidence="1" id="KW-0472">Membrane</keyword>
<keyword evidence="3" id="KW-1185">Reference proteome</keyword>
<evidence type="ECO:0000256" key="1">
    <source>
        <dbReference type="SAM" id="Phobius"/>
    </source>
</evidence>
<organism evidence="2 3">
    <name type="scientific">Aporhodopirellula aestuarii</name>
    <dbReference type="NCBI Taxonomy" id="2950107"/>
    <lineage>
        <taxon>Bacteria</taxon>
        <taxon>Pseudomonadati</taxon>
        <taxon>Planctomycetota</taxon>
        <taxon>Planctomycetia</taxon>
        <taxon>Pirellulales</taxon>
        <taxon>Pirellulaceae</taxon>
        <taxon>Aporhodopirellula</taxon>
    </lineage>
</organism>
<comment type="caution">
    <text evidence="2">The sequence shown here is derived from an EMBL/GenBank/DDBJ whole genome shotgun (WGS) entry which is preliminary data.</text>
</comment>
<feature type="transmembrane region" description="Helical" evidence="1">
    <location>
        <begin position="182"/>
        <end position="202"/>
    </location>
</feature>
<evidence type="ECO:0000313" key="3">
    <source>
        <dbReference type="Proteomes" id="UP001202961"/>
    </source>
</evidence>
<keyword evidence="1" id="KW-0812">Transmembrane</keyword>
<accession>A0ABT0UBS2</accession>
<feature type="transmembrane region" description="Helical" evidence="1">
    <location>
        <begin position="140"/>
        <end position="161"/>
    </location>
</feature>
<name>A0ABT0UBS2_9BACT</name>
<feature type="transmembrane region" description="Helical" evidence="1">
    <location>
        <begin position="251"/>
        <end position="271"/>
    </location>
</feature>